<feature type="region of interest" description="Disordered" evidence="1">
    <location>
        <begin position="70"/>
        <end position="114"/>
    </location>
</feature>
<evidence type="ECO:0000313" key="4">
    <source>
        <dbReference type="Proteomes" id="UP000224006"/>
    </source>
</evidence>
<dbReference type="EMBL" id="NWUJ01000007">
    <property type="protein sequence ID" value="PFH34385.1"/>
    <property type="molecule type" value="Genomic_DNA"/>
</dbReference>
<comment type="caution">
    <text evidence="3">The sequence shown here is derived from an EMBL/GenBank/DDBJ whole genome shotgun (WGS) entry which is preliminary data.</text>
</comment>
<feature type="region of interest" description="Disordered" evidence="1">
    <location>
        <begin position="147"/>
        <end position="302"/>
    </location>
</feature>
<keyword evidence="2" id="KW-1133">Transmembrane helix</keyword>
<feature type="transmembrane region" description="Helical" evidence="2">
    <location>
        <begin position="119"/>
        <end position="137"/>
    </location>
</feature>
<reference evidence="3 4" key="1">
    <citation type="submission" date="2017-09" db="EMBL/GenBank/DDBJ databases">
        <title>Genome sequencing of Besnoitia besnoiti strain Bb-Ger1.</title>
        <authorList>
            <person name="Schares G."/>
            <person name="Venepally P."/>
            <person name="Lorenzi H.A."/>
        </authorList>
    </citation>
    <scope>NUCLEOTIDE SEQUENCE [LARGE SCALE GENOMIC DNA]</scope>
    <source>
        <strain evidence="3 4">Bb-Ger1</strain>
    </source>
</reference>
<feature type="compositionally biased region" description="Basic and acidic residues" evidence="1">
    <location>
        <begin position="176"/>
        <end position="241"/>
    </location>
</feature>
<dbReference type="AlphaFoldDB" id="A0A2A9M8T4"/>
<proteinExistence type="predicted"/>
<evidence type="ECO:0000313" key="3">
    <source>
        <dbReference type="EMBL" id="PFH34385.1"/>
    </source>
</evidence>
<feature type="compositionally biased region" description="Acidic residues" evidence="1">
    <location>
        <begin position="165"/>
        <end position="175"/>
    </location>
</feature>
<protein>
    <submittedName>
        <fullName evidence="3">CW-type Zinc Finger protein</fullName>
    </submittedName>
</protein>
<dbReference type="KEGG" id="bbes:BESB_075370"/>
<keyword evidence="4" id="KW-1185">Reference proteome</keyword>
<feature type="transmembrane region" description="Helical" evidence="2">
    <location>
        <begin position="20"/>
        <end position="38"/>
    </location>
</feature>
<feature type="compositionally biased region" description="Low complexity" evidence="1">
    <location>
        <begin position="147"/>
        <end position="159"/>
    </location>
</feature>
<feature type="compositionally biased region" description="Basic and acidic residues" evidence="1">
    <location>
        <begin position="248"/>
        <end position="281"/>
    </location>
</feature>
<keyword evidence="2" id="KW-0472">Membrane</keyword>
<dbReference type="VEuPathDB" id="ToxoDB:BESB_075370"/>
<sequence length="302" mass="32754">MAVLVSSEGPCSPRPSSFGARPHYLFAIAVSVVLFLLLQAPAAHDGNAVSGAVFAAASVEGFGQTETAAESLNDRASDSKNEGDQSNMKQEEVLQRESRTKTRPVPRSGGARRRMRTRALAVAITLAAVGPGALYFMRRAEIAAVPTAPAEKPAAKELAPAPPAEAEETLPEEAEAEKKFPEEAETEKTLPEEAEPEKRFPEEAEPEKRFPEEAEPEKRFPEEAEVEKTFPEEADAEKTDLEAVVEATLREETGRGQEDAKEAHLEETDLEETARGDKGEEMESESSEVELEKVQDSKPAAV</sequence>
<gene>
    <name evidence="3" type="ORF">BESB_075370</name>
</gene>
<organism evidence="3 4">
    <name type="scientific">Besnoitia besnoiti</name>
    <name type="common">Apicomplexan protozoan</name>
    <dbReference type="NCBI Taxonomy" id="94643"/>
    <lineage>
        <taxon>Eukaryota</taxon>
        <taxon>Sar</taxon>
        <taxon>Alveolata</taxon>
        <taxon>Apicomplexa</taxon>
        <taxon>Conoidasida</taxon>
        <taxon>Coccidia</taxon>
        <taxon>Eucoccidiorida</taxon>
        <taxon>Eimeriorina</taxon>
        <taxon>Sarcocystidae</taxon>
        <taxon>Besnoitia</taxon>
    </lineage>
</organism>
<feature type="compositionally biased region" description="Basic and acidic residues" evidence="1">
    <location>
        <begin position="72"/>
        <end position="100"/>
    </location>
</feature>
<keyword evidence="2" id="KW-0812">Transmembrane</keyword>
<evidence type="ECO:0000256" key="1">
    <source>
        <dbReference type="SAM" id="MobiDB-lite"/>
    </source>
</evidence>
<dbReference type="GeneID" id="40312463"/>
<dbReference type="Proteomes" id="UP000224006">
    <property type="component" value="Unassembled WGS sequence"/>
</dbReference>
<accession>A0A2A9M8T4</accession>
<evidence type="ECO:0000256" key="2">
    <source>
        <dbReference type="SAM" id="Phobius"/>
    </source>
</evidence>
<name>A0A2A9M8T4_BESBE</name>
<dbReference type="RefSeq" id="XP_029218394.1">
    <property type="nucleotide sequence ID" value="XM_029365910.1"/>
</dbReference>